<dbReference type="Pfam" id="PF11175">
    <property type="entry name" value="DUF2961"/>
    <property type="match status" value="1"/>
</dbReference>
<dbReference type="EMBL" id="PJEO01000050">
    <property type="protein sequence ID" value="PKQ44413.1"/>
    <property type="molecule type" value="Genomic_DNA"/>
</dbReference>
<evidence type="ECO:0000313" key="1">
    <source>
        <dbReference type="EMBL" id="PKQ44413.1"/>
    </source>
</evidence>
<dbReference type="Gene3D" id="2.60.120.1390">
    <property type="match status" value="1"/>
</dbReference>
<dbReference type="RefSeq" id="WP_106660389.1">
    <property type="nucleotide sequence ID" value="NZ_PJEO01000050.1"/>
</dbReference>
<protein>
    <recommendedName>
        <fullName evidence="3">DUF2961 domain-containing protein</fullName>
    </recommendedName>
</protein>
<comment type="caution">
    <text evidence="1">The sequence shown here is derived from an EMBL/GenBank/DDBJ whole genome shotgun (WGS) entry which is preliminary data.</text>
</comment>
<dbReference type="AlphaFoldDB" id="A0A2N3HHN0"/>
<dbReference type="Proteomes" id="UP000233435">
    <property type="component" value="Unassembled WGS sequence"/>
</dbReference>
<reference evidence="1 2" key="1">
    <citation type="submission" date="2017-12" db="EMBL/GenBank/DDBJ databases">
        <title>Confluentibacter flavum sp. nov., isolated from the saline lake.</title>
        <authorList>
            <person name="Yu L."/>
        </authorList>
    </citation>
    <scope>NUCLEOTIDE SEQUENCE [LARGE SCALE GENOMIC DNA]</scope>
    <source>
        <strain evidence="1 2">3B</strain>
    </source>
</reference>
<keyword evidence="2" id="KW-1185">Reference proteome</keyword>
<evidence type="ECO:0000313" key="2">
    <source>
        <dbReference type="Proteomes" id="UP000233435"/>
    </source>
</evidence>
<proteinExistence type="predicted"/>
<organism evidence="1 2">
    <name type="scientific">Confluentibacter flavum</name>
    <dbReference type="NCBI Taxonomy" id="1909700"/>
    <lineage>
        <taxon>Bacteria</taxon>
        <taxon>Pseudomonadati</taxon>
        <taxon>Bacteroidota</taxon>
        <taxon>Flavobacteriia</taxon>
        <taxon>Flavobacteriales</taxon>
        <taxon>Flavobacteriaceae</taxon>
        <taxon>Confluentibacter</taxon>
    </lineage>
</organism>
<accession>A0A2N3HHN0</accession>
<dbReference type="OrthoDB" id="2518538at2"/>
<dbReference type="InterPro" id="IPR021345">
    <property type="entry name" value="DUF2961"/>
</dbReference>
<name>A0A2N3HHN0_9FLAO</name>
<evidence type="ECO:0008006" key="3">
    <source>
        <dbReference type="Google" id="ProtNLM"/>
    </source>
</evidence>
<sequence length="764" mass="87893">MKEFILCVSCCILWCQISLSQSLLPQSSEPPIIPIGEQAYIDWDKLPYHRIGIRGYMRSTYDRTGNNESADASNFLYQESETMNTVLDLKGNGILYFARTNHWHGSPWNYEIDSNGLFVKETGTSDPINAIDRFKDTEFIPETLFPYPLVWTWTKTKGADLMWRPVPFDNSFRLSYGRTFYGTGYFIYHLFPRHIDHVQPRTSSLKMNAPKKEVLDLINESGTDIAPKGNGVAQYSGNLSLKPFESKTFFESKDAPSMIRAVKFILPKEKALDFGNCRIKVTWDNRLYPSIDAPIDLFFGTGELYNNNGREYLVKGFPLSIKYEEDTVHLSCYWPMPYFQNAKFEITERNGQSMEDIKWEIRTVPYLDPINHVSYFHATYTDHEFPEEGKDLTFLDTKQVEGGGEWSGHFVGMSWIFTEDGELKTLEGDPRFYFDDSQTPQAWGTGTEEWGGGGDYWGGENMTIPFAGHPIGQDAKSAKNNLEKINSAYRFLVADFFPFGKRAIINLEHGGQNTYSEHYSGVTYWYGIDAPSLVLTDELNVFNEEDSRRHNYMSPTASLPYSLVSRYEWGPDTDSPNFGNPPDMKEDYYSSRLFFPAQQDSVRSMTGVSQFTVSLDPDNLGVLLRRKFDYLYPNQKANVYVKDENTTEWELAGEWYTAGSNTCVFSFPEGELDQAQHQMITSNRRWREEEFLIGRELTEGIEKLDIKIEHIPNSIQLFPGKDFPAESRWSESRYWVYCYSMPRIHSKISNGAFSPGRKLESGLK</sequence>
<gene>
    <name evidence="1" type="ORF">CSW08_13460</name>
</gene>